<dbReference type="FunFam" id="3.40.50.2000:FF:000009">
    <property type="entry name" value="Sterol 3-beta-glucosyltransferase UGT80A2"/>
    <property type="match status" value="1"/>
</dbReference>
<dbReference type="Pfam" id="PF03033">
    <property type="entry name" value="Glyco_transf_28"/>
    <property type="match status" value="1"/>
</dbReference>
<dbReference type="CDD" id="cd03784">
    <property type="entry name" value="GT1_Gtf-like"/>
    <property type="match status" value="1"/>
</dbReference>
<comment type="caution">
    <text evidence="4">The sequence shown here is derived from an EMBL/GenBank/DDBJ whole genome shotgun (WGS) entry which is preliminary data.</text>
</comment>
<dbReference type="EMBL" id="BFCH01000018">
    <property type="protein sequence ID" value="GBG38176.1"/>
    <property type="molecule type" value="Genomic_DNA"/>
</dbReference>
<dbReference type="Proteomes" id="UP000245060">
    <property type="component" value="Unassembled WGS sequence"/>
</dbReference>
<dbReference type="Proteomes" id="UP001139505">
    <property type="component" value="Unassembled WGS sequence"/>
</dbReference>
<keyword evidence="5" id="KW-1185">Reference proteome</keyword>
<dbReference type="InterPro" id="IPR002213">
    <property type="entry name" value="UDP_glucos_trans"/>
</dbReference>
<evidence type="ECO:0000313" key="3">
    <source>
        <dbReference type="EMBL" id="GBG38176.1"/>
    </source>
</evidence>
<dbReference type="EMBL" id="BQYH01000074">
    <property type="protein sequence ID" value="GKU75426.1"/>
    <property type="molecule type" value="Genomic_DNA"/>
</dbReference>
<proteinExistence type="predicted"/>
<evidence type="ECO:0000313" key="5">
    <source>
        <dbReference type="Proteomes" id="UP000245060"/>
    </source>
</evidence>
<reference evidence="3" key="1">
    <citation type="journal article" date="2018" name="Genome Announc.">
        <title>Draft Genome Sequence of Mycobacterium montefiorense Isolated from Japanese Black Salamander (Hynobius nigrescens).</title>
        <authorList>
            <person name="Fukano H."/>
            <person name="Yoshida M."/>
            <person name="Shimizu A."/>
            <person name="Iwao H."/>
            <person name="Katayama Y."/>
            <person name="Omatsu T."/>
            <person name="Mizutani T."/>
            <person name="Kurata O."/>
            <person name="Wada S."/>
            <person name="Hoshino Y."/>
        </authorList>
    </citation>
    <scope>NUCLEOTIDE SEQUENCE</scope>
    <source>
        <strain evidence="3">BS</strain>
    </source>
</reference>
<reference evidence="4" key="3">
    <citation type="journal article" date="2022" name="Microbiol. Resour. Announc.">
        <title>Draft Genome Sequences of Eight Mycobacterium montefiorense Strains Isolated from Salamanders in Captivity.</title>
        <authorList>
            <person name="Komine T."/>
            <person name="Ihara H."/>
            <person name="Fukano H."/>
            <person name="Hoshino Y."/>
            <person name="Kurata O."/>
            <person name="Wada S."/>
        </authorList>
    </citation>
    <scope>NUCLEOTIDE SEQUENCE</scope>
    <source>
        <strain evidence="4">NJB18185</strain>
    </source>
</reference>
<dbReference type="GO" id="GO:0016758">
    <property type="term" value="F:hexosyltransferase activity"/>
    <property type="evidence" value="ECO:0007669"/>
    <property type="project" value="InterPro"/>
</dbReference>
<organism evidence="4 6">
    <name type="scientific">Mycobacterium montefiorense</name>
    <dbReference type="NCBI Taxonomy" id="154654"/>
    <lineage>
        <taxon>Bacteria</taxon>
        <taxon>Bacillati</taxon>
        <taxon>Actinomycetota</taxon>
        <taxon>Actinomycetes</taxon>
        <taxon>Mycobacteriales</taxon>
        <taxon>Mycobacteriaceae</taxon>
        <taxon>Mycobacterium</taxon>
        <taxon>Mycobacterium simiae complex</taxon>
    </lineage>
</organism>
<accession>A0AA37V066</accession>
<name>A0AA37V066_9MYCO</name>
<dbReference type="SUPFAM" id="SSF53756">
    <property type="entry name" value="UDP-Glycosyltransferase/glycogen phosphorylase"/>
    <property type="match status" value="1"/>
</dbReference>
<dbReference type="Gene3D" id="3.40.50.2000">
    <property type="entry name" value="Glycogen Phosphorylase B"/>
    <property type="match status" value="2"/>
</dbReference>
<dbReference type="InterPro" id="IPR010610">
    <property type="entry name" value="EryCIII-like_C"/>
</dbReference>
<evidence type="ECO:0000259" key="2">
    <source>
        <dbReference type="Pfam" id="PF06722"/>
    </source>
</evidence>
<dbReference type="AlphaFoldDB" id="A0AA37V066"/>
<feature type="domain" description="Glycosyltransferase family 28 N-terminal" evidence="1">
    <location>
        <begin position="15"/>
        <end position="68"/>
    </location>
</feature>
<reference evidence="4" key="4">
    <citation type="submission" date="2022-04" db="EMBL/GenBank/DDBJ databases">
        <authorList>
            <person name="Komine T."/>
            <person name="Fukano H."/>
            <person name="Wada S."/>
        </authorList>
    </citation>
    <scope>NUCLEOTIDE SEQUENCE</scope>
    <source>
        <strain evidence="4">NJB18185</strain>
    </source>
</reference>
<dbReference type="PANTHER" id="PTHR48050">
    <property type="entry name" value="STEROL 3-BETA-GLUCOSYLTRANSFERASE"/>
    <property type="match status" value="1"/>
</dbReference>
<dbReference type="GO" id="GO:0008194">
    <property type="term" value="F:UDP-glycosyltransferase activity"/>
    <property type="evidence" value="ECO:0007669"/>
    <property type="project" value="InterPro"/>
</dbReference>
<dbReference type="Pfam" id="PF06722">
    <property type="entry name" value="EryCIII-like_C"/>
    <property type="match status" value="1"/>
</dbReference>
<feature type="domain" description="Erythromycin biosynthesis protein CIII-like C-terminal" evidence="2">
    <location>
        <begin position="273"/>
        <end position="371"/>
    </location>
</feature>
<sequence length="398" mass="41425">MRPTGPTGKVLPVKFALAGYGSRGDVEPFAAVGRELLRRGHDVSLAVTPNMIGFVESAGLAAGAFGPNPPQNEDFAPTTLQNPIMMMSAFADHLKAAWVQWGTTLLALADGADLVLTGKSEQGLAANVARYQGIPSAALHFFPDGAAPRNDMLVRLATDAAQAQRRELGLPETTGHTALEIQAYDRLCFPGLAAEWAEQGLRRPCVGSPTLELPADGDAEAMSWIDAGTPPIYFGFGSGVRVTSADTVGAIAAACAQLGERALICSGPNDFTGVPDFDHVKVVDEVNHATVFPACRAVVHHGGAGTTAAGMRAGIPTLILWLGVDDQQVWAATVERLKVGSGQDFRATTLGSLVAALGGILTDDYATRARAIAALMATPTESVASTADLLEDSARTGR</sequence>
<dbReference type="GO" id="GO:0005975">
    <property type="term" value="P:carbohydrate metabolic process"/>
    <property type="evidence" value="ECO:0007669"/>
    <property type="project" value="InterPro"/>
</dbReference>
<reference evidence="5" key="2">
    <citation type="submission" date="2018-04" db="EMBL/GenBank/DDBJ databases">
        <title>Draft genome sequence of Mycobacterium montefiorense isolated from Japanese black salamander.</title>
        <authorList>
            <person name="Fukano H."/>
            <person name="Yoshida M."/>
            <person name="Shimizu A."/>
            <person name="Iwao H."/>
            <person name="Kurata O."/>
            <person name="Katayama Y."/>
            <person name="Omatsu T."/>
            <person name="Mizutani T."/>
            <person name="Wada S."/>
            <person name="Hoshino Y."/>
        </authorList>
    </citation>
    <scope>NUCLEOTIDE SEQUENCE [LARGE SCALE GENOMIC DNA]</scope>
    <source>
        <strain evidence="5">BS</strain>
    </source>
</reference>
<dbReference type="InterPro" id="IPR050426">
    <property type="entry name" value="Glycosyltransferase_28"/>
</dbReference>
<protein>
    <submittedName>
        <fullName evidence="4">Glycosyltransferase</fullName>
    </submittedName>
</protein>
<evidence type="ECO:0000259" key="1">
    <source>
        <dbReference type="Pfam" id="PF03033"/>
    </source>
</evidence>
<evidence type="ECO:0000313" key="6">
    <source>
        <dbReference type="Proteomes" id="UP001139505"/>
    </source>
</evidence>
<dbReference type="GO" id="GO:0033072">
    <property type="term" value="P:vancomycin biosynthetic process"/>
    <property type="evidence" value="ECO:0007669"/>
    <property type="project" value="UniProtKB-ARBA"/>
</dbReference>
<gene>
    <name evidence="3" type="ORF">MmonteBS_25480</name>
    <name evidence="4" type="ORF">NJB18185_51970</name>
</gene>
<dbReference type="InterPro" id="IPR004276">
    <property type="entry name" value="GlycoTrans_28_N"/>
</dbReference>
<evidence type="ECO:0000313" key="4">
    <source>
        <dbReference type="EMBL" id="GKU75426.1"/>
    </source>
</evidence>
<dbReference type="PANTHER" id="PTHR48050:SF13">
    <property type="entry name" value="STEROL 3-BETA-GLUCOSYLTRANSFERASE UGT80A2"/>
    <property type="match status" value="1"/>
</dbReference>